<name>A0A0L8GJ22_OCTBM</name>
<gene>
    <name evidence="1" type="ORF">OCBIM_22032632mg</name>
</gene>
<dbReference type="EMBL" id="KQ421620">
    <property type="protein sequence ID" value="KOF77001.1"/>
    <property type="molecule type" value="Genomic_DNA"/>
</dbReference>
<proteinExistence type="predicted"/>
<reference evidence="1" key="1">
    <citation type="submission" date="2015-07" db="EMBL/GenBank/DDBJ databases">
        <title>MeaNS - Measles Nucleotide Surveillance Program.</title>
        <authorList>
            <person name="Tran T."/>
            <person name="Druce J."/>
        </authorList>
    </citation>
    <scope>NUCLEOTIDE SEQUENCE</scope>
    <source>
        <strain evidence="1">UCB-OBI-ISO-001</strain>
        <tissue evidence="1">Gonad</tissue>
    </source>
</reference>
<organism evidence="1">
    <name type="scientific">Octopus bimaculoides</name>
    <name type="common">California two-spotted octopus</name>
    <dbReference type="NCBI Taxonomy" id="37653"/>
    <lineage>
        <taxon>Eukaryota</taxon>
        <taxon>Metazoa</taxon>
        <taxon>Spiralia</taxon>
        <taxon>Lophotrochozoa</taxon>
        <taxon>Mollusca</taxon>
        <taxon>Cephalopoda</taxon>
        <taxon>Coleoidea</taxon>
        <taxon>Octopodiformes</taxon>
        <taxon>Octopoda</taxon>
        <taxon>Incirrata</taxon>
        <taxon>Octopodidae</taxon>
        <taxon>Octopus</taxon>
    </lineage>
</organism>
<accession>A0A0L8GJ22</accession>
<evidence type="ECO:0000313" key="1">
    <source>
        <dbReference type="EMBL" id="KOF77001.1"/>
    </source>
</evidence>
<sequence length="53" mass="6276">MFMCGREGGRSTERKYFFVSVYQNNRQITNQILSYFSTYPPTNLPIYIAVMNQ</sequence>
<dbReference type="AlphaFoldDB" id="A0A0L8GJ22"/>
<protein>
    <submittedName>
        <fullName evidence="1">Uncharacterized protein</fullName>
    </submittedName>
</protein>